<name>A0AAV8ZD46_9CUCU</name>
<keyword evidence="4 5" id="KW-0539">Nucleus</keyword>
<keyword evidence="2 5" id="KW-0238">DNA-binding</keyword>
<dbReference type="InterPro" id="IPR020479">
    <property type="entry name" value="HD_metazoa"/>
</dbReference>
<reference evidence="9" key="1">
    <citation type="journal article" date="2023" name="Insect Mol. Biol.">
        <title>Genome sequencing provides insights into the evolution of gene families encoding plant cell wall-degrading enzymes in longhorned beetles.</title>
        <authorList>
            <person name="Shin N.R."/>
            <person name="Okamura Y."/>
            <person name="Kirsch R."/>
            <person name="Pauchet Y."/>
        </authorList>
    </citation>
    <scope>NUCLEOTIDE SEQUENCE</scope>
    <source>
        <strain evidence="9">AMC_N1</strain>
    </source>
</reference>
<dbReference type="CDD" id="cd10442">
    <property type="entry name" value="GIY-YIG_PLEs"/>
    <property type="match status" value="1"/>
</dbReference>
<evidence type="ECO:0000313" key="9">
    <source>
        <dbReference type="EMBL" id="KAJ8961575.1"/>
    </source>
</evidence>
<dbReference type="InterPro" id="IPR001356">
    <property type="entry name" value="HD"/>
</dbReference>
<dbReference type="SUPFAM" id="SSF46689">
    <property type="entry name" value="Homeodomain-like"/>
    <property type="match status" value="1"/>
</dbReference>
<dbReference type="GO" id="GO:0005634">
    <property type="term" value="C:nucleus"/>
    <property type="evidence" value="ECO:0007669"/>
    <property type="project" value="UniProtKB-SubCell"/>
</dbReference>
<evidence type="ECO:0000256" key="7">
    <source>
        <dbReference type="SAM" id="MobiDB-lite"/>
    </source>
</evidence>
<evidence type="ECO:0000256" key="3">
    <source>
        <dbReference type="ARBA" id="ARBA00023155"/>
    </source>
</evidence>
<gene>
    <name evidence="9" type="ORF">NQ318_014827</name>
</gene>
<comment type="caution">
    <text evidence="9">The sequence shown here is derived from an EMBL/GenBank/DDBJ whole genome shotgun (WGS) entry which is preliminary data.</text>
</comment>
<dbReference type="InterPro" id="IPR035901">
    <property type="entry name" value="GIY-YIG_endonuc_sf"/>
</dbReference>
<evidence type="ECO:0000256" key="4">
    <source>
        <dbReference type="ARBA" id="ARBA00023242"/>
    </source>
</evidence>
<proteinExistence type="predicted"/>
<dbReference type="PRINTS" id="PR00024">
    <property type="entry name" value="HOMEOBOX"/>
</dbReference>
<evidence type="ECO:0000256" key="2">
    <source>
        <dbReference type="ARBA" id="ARBA00023125"/>
    </source>
</evidence>
<protein>
    <recommendedName>
        <fullName evidence="8">Homeobox domain-containing protein</fullName>
    </recommendedName>
</protein>
<sequence>MPIKTLLGNPKDKINNNEKSGIYEINCKDCDQKYIGQTKRSILTRFKEHIAHLKYGRTEISCVAQHAFDNNHRIDINNLKLIRNVTNSRQLDAFESLEIIKCNNSMNKDNGPIPTSPLFALINKDSYGSVNRGNKFGINSANIKLANGYCDPTYTEIAPPQSKQNFNNGTGSNRARIASSSMKLVAVEKEINYRKYISRPRRIQLGQILNLSDRQINIWFENKRMKLKKEQRYKSSPSSSTGNPTTPENSSCSNKSSKC</sequence>
<dbReference type="PANTHER" id="PTHR45664:SF12">
    <property type="entry name" value="PANCREAS_DUODENUM HOMEOBOX PROTEIN 1"/>
    <property type="match status" value="1"/>
</dbReference>
<dbReference type="Pfam" id="PF00046">
    <property type="entry name" value="Homeodomain"/>
    <property type="match status" value="1"/>
</dbReference>
<dbReference type="GO" id="GO:0009893">
    <property type="term" value="P:positive regulation of metabolic process"/>
    <property type="evidence" value="ECO:0007669"/>
    <property type="project" value="UniProtKB-ARBA"/>
</dbReference>
<dbReference type="SUPFAM" id="SSF82771">
    <property type="entry name" value="GIY-YIG endonuclease"/>
    <property type="match status" value="1"/>
</dbReference>
<keyword evidence="3 5" id="KW-0371">Homeobox</keyword>
<accession>A0AAV8ZD46</accession>
<dbReference type="GO" id="GO:0000978">
    <property type="term" value="F:RNA polymerase II cis-regulatory region sequence-specific DNA binding"/>
    <property type="evidence" value="ECO:0007669"/>
    <property type="project" value="TreeGrafter"/>
</dbReference>
<evidence type="ECO:0000313" key="10">
    <source>
        <dbReference type="Proteomes" id="UP001162162"/>
    </source>
</evidence>
<feature type="domain" description="Homeobox" evidence="8">
    <location>
        <begin position="170"/>
        <end position="230"/>
    </location>
</feature>
<keyword evidence="10" id="KW-1185">Reference proteome</keyword>
<evidence type="ECO:0000256" key="6">
    <source>
        <dbReference type="RuleBase" id="RU000682"/>
    </source>
</evidence>
<dbReference type="InterPro" id="IPR009057">
    <property type="entry name" value="Homeodomain-like_sf"/>
</dbReference>
<organism evidence="9 10">
    <name type="scientific">Aromia moschata</name>
    <dbReference type="NCBI Taxonomy" id="1265417"/>
    <lineage>
        <taxon>Eukaryota</taxon>
        <taxon>Metazoa</taxon>
        <taxon>Ecdysozoa</taxon>
        <taxon>Arthropoda</taxon>
        <taxon>Hexapoda</taxon>
        <taxon>Insecta</taxon>
        <taxon>Pterygota</taxon>
        <taxon>Neoptera</taxon>
        <taxon>Endopterygota</taxon>
        <taxon>Coleoptera</taxon>
        <taxon>Polyphaga</taxon>
        <taxon>Cucujiformia</taxon>
        <taxon>Chrysomeloidea</taxon>
        <taxon>Cerambycidae</taxon>
        <taxon>Cerambycinae</taxon>
        <taxon>Callichromatini</taxon>
        <taxon>Aromia</taxon>
    </lineage>
</organism>
<dbReference type="AlphaFoldDB" id="A0AAV8ZD46"/>
<dbReference type="Gene3D" id="3.40.1440.10">
    <property type="entry name" value="GIY-YIG endonuclease"/>
    <property type="match status" value="1"/>
</dbReference>
<dbReference type="CDD" id="cd00086">
    <property type="entry name" value="homeodomain"/>
    <property type="match status" value="1"/>
</dbReference>
<evidence type="ECO:0000256" key="5">
    <source>
        <dbReference type="PROSITE-ProRule" id="PRU00108"/>
    </source>
</evidence>
<feature type="compositionally biased region" description="Low complexity" evidence="7">
    <location>
        <begin position="235"/>
        <end position="259"/>
    </location>
</feature>
<dbReference type="GO" id="GO:0000981">
    <property type="term" value="F:DNA-binding transcription factor activity, RNA polymerase II-specific"/>
    <property type="evidence" value="ECO:0007669"/>
    <property type="project" value="TreeGrafter"/>
</dbReference>
<feature type="region of interest" description="Disordered" evidence="7">
    <location>
        <begin position="227"/>
        <end position="259"/>
    </location>
</feature>
<dbReference type="PROSITE" id="PS50071">
    <property type="entry name" value="HOMEOBOX_2"/>
    <property type="match status" value="1"/>
</dbReference>
<dbReference type="PANTHER" id="PTHR45664">
    <property type="entry name" value="PROTEIN ZERKNUELLT 1-RELATED"/>
    <property type="match status" value="1"/>
</dbReference>
<dbReference type="SMART" id="SM00389">
    <property type="entry name" value="HOX"/>
    <property type="match status" value="1"/>
</dbReference>
<evidence type="ECO:0000256" key="1">
    <source>
        <dbReference type="ARBA" id="ARBA00004123"/>
    </source>
</evidence>
<comment type="subcellular location">
    <subcellularLocation>
        <location evidence="1 5 6">Nucleus</location>
    </subcellularLocation>
</comment>
<dbReference type="Proteomes" id="UP001162162">
    <property type="component" value="Unassembled WGS sequence"/>
</dbReference>
<evidence type="ECO:0000259" key="8">
    <source>
        <dbReference type="PROSITE" id="PS50071"/>
    </source>
</evidence>
<feature type="DNA-binding region" description="Homeobox" evidence="5">
    <location>
        <begin position="172"/>
        <end position="231"/>
    </location>
</feature>
<dbReference type="EMBL" id="JAPWTK010000005">
    <property type="protein sequence ID" value="KAJ8961575.1"/>
    <property type="molecule type" value="Genomic_DNA"/>
</dbReference>
<dbReference type="Gene3D" id="1.10.10.60">
    <property type="entry name" value="Homeodomain-like"/>
    <property type="match status" value="1"/>
</dbReference>